<dbReference type="InterPro" id="IPR013783">
    <property type="entry name" value="Ig-like_fold"/>
</dbReference>
<feature type="transmembrane region" description="Helical" evidence="8">
    <location>
        <begin position="231"/>
        <end position="254"/>
    </location>
</feature>
<dbReference type="Pfam" id="PF07686">
    <property type="entry name" value="V-set"/>
    <property type="match status" value="1"/>
</dbReference>
<feature type="domain" description="Ig-like" evidence="9">
    <location>
        <begin position="137"/>
        <end position="232"/>
    </location>
</feature>
<dbReference type="Proteomes" id="UP000694680">
    <property type="component" value="Chromosome 10"/>
</dbReference>
<evidence type="ECO:0000313" key="11">
    <source>
        <dbReference type="Proteomes" id="UP000694680"/>
    </source>
</evidence>
<dbReference type="SUPFAM" id="SSF48726">
    <property type="entry name" value="Immunoglobulin"/>
    <property type="match status" value="2"/>
</dbReference>
<dbReference type="InterPro" id="IPR003599">
    <property type="entry name" value="Ig_sub"/>
</dbReference>
<keyword evidence="7" id="KW-0325">Glycoprotein</keyword>
<dbReference type="PROSITE" id="PS50835">
    <property type="entry name" value="IG_LIKE"/>
    <property type="match status" value="2"/>
</dbReference>
<comment type="subcellular location">
    <subcellularLocation>
        <location evidence="1">Cell membrane</location>
    </subcellularLocation>
</comment>
<evidence type="ECO:0000256" key="8">
    <source>
        <dbReference type="SAM" id="Phobius"/>
    </source>
</evidence>
<dbReference type="InterPro" id="IPR013106">
    <property type="entry name" value="Ig_V-set"/>
</dbReference>
<feature type="domain" description="Ig-like" evidence="9">
    <location>
        <begin position="7"/>
        <end position="99"/>
    </location>
</feature>
<dbReference type="InterPro" id="IPR052051">
    <property type="entry name" value="TCR_complex_component"/>
</dbReference>
<dbReference type="GO" id="GO:0005886">
    <property type="term" value="C:plasma membrane"/>
    <property type="evidence" value="ECO:0007669"/>
    <property type="project" value="UniProtKB-SubCell"/>
</dbReference>
<reference evidence="10" key="3">
    <citation type="submission" date="2025-09" db="UniProtKB">
        <authorList>
            <consortium name="Ensembl"/>
        </authorList>
    </citation>
    <scope>IDENTIFICATION</scope>
</reference>
<evidence type="ECO:0000256" key="6">
    <source>
        <dbReference type="ARBA" id="ARBA00023157"/>
    </source>
</evidence>
<reference evidence="10" key="2">
    <citation type="submission" date="2025-08" db="UniProtKB">
        <authorList>
            <consortium name="Ensembl"/>
        </authorList>
    </citation>
    <scope>IDENTIFICATION</scope>
</reference>
<evidence type="ECO:0000256" key="1">
    <source>
        <dbReference type="ARBA" id="ARBA00004236"/>
    </source>
</evidence>
<evidence type="ECO:0000256" key="7">
    <source>
        <dbReference type="ARBA" id="ARBA00023180"/>
    </source>
</evidence>
<protein>
    <recommendedName>
        <fullName evidence="9">Ig-like domain-containing protein</fullName>
    </recommendedName>
</protein>
<dbReference type="SMART" id="SM00409">
    <property type="entry name" value="IG"/>
    <property type="match status" value="2"/>
</dbReference>
<dbReference type="InterPro" id="IPR036179">
    <property type="entry name" value="Ig-like_dom_sf"/>
</dbReference>
<dbReference type="SMART" id="SM00406">
    <property type="entry name" value="IGv"/>
    <property type="match status" value="1"/>
</dbReference>
<keyword evidence="11" id="KW-1185">Reference proteome</keyword>
<dbReference type="PANTHER" id="PTHR19433">
    <property type="entry name" value="T-CELL RECEPTOR ALPHA CHAIN V REGION-RELATED"/>
    <property type="match status" value="1"/>
</dbReference>
<dbReference type="GO" id="GO:0002376">
    <property type="term" value="P:immune system process"/>
    <property type="evidence" value="ECO:0007669"/>
    <property type="project" value="UniProtKB-KW"/>
</dbReference>
<evidence type="ECO:0000259" key="9">
    <source>
        <dbReference type="PROSITE" id="PS50835"/>
    </source>
</evidence>
<reference evidence="10" key="1">
    <citation type="submission" date="2020-06" db="EMBL/GenBank/DDBJ databases">
        <authorList>
            <consortium name="Wellcome Sanger Institute Data Sharing"/>
        </authorList>
    </citation>
    <scope>NUCLEOTIDE SEQUENCE [LARGE SCALE GENOMIC DNA]</scope>
</reference>
<evidence type="ECO:0000256" key="3">
    <source>
        <dbReference type="ARBA" id="ARBA00022729"/>
    </source>
</evidence>
<keyword evidence="8" id="KW-1133">Transmembrane helix</keyword>
<keyword evidence="6" id="KW-1015">Disulfide bond</keyword>
<dbReference type="InterPro" id="IPR007110">
    <property type="entry name" value="Ig-like_dom"/>
</dbReference>
<dbReference type="CDD" id="cd00099">
    <property type="entry name" value="IgV"/>
    <property type="match status" value="1"/>
</dbReference>
<dbReference type="GO" id="GO:0009617">
    <property type="term" value="P:response to bacterium"/>
    <property type="evidence" value="ECO:0007669"/>
    <property type="project" value="TreeGrafter"/>
</dbReference>
<keyword evidence="4" id="KW-0391">Immunity</keyword>
<organism evidence="10 11">
    <name type="scientific">Gouania willdenowi</name>
    <name type="common">Blunt-snouted clingfish</name>
    <name type="synonym">Lepadogaster willdenowi</name>
    <dbReference type="NCBI Taxonomy" id="441366"/>
    <lineage>
        <taxon>Eukaryota</taxon>
        <taxon>Metazoa</taxon>
        <taxon>Chordata</taxon>
        <taxon>Craniata</taxon>
        <taxon>Vertebrata</taxon>
        <taxon>Euteleostomi</taxon>
        <taxon>Actinopterygii</taxon>
        <taxon>Neopterygii</taxon>
        <taxon>Teleostei</taxon>
        <taxon>Neoteleostei</taxon>
        <taxon>Acanthomorphata</taxon>
        <taxon>Ovalentaria</taxon>
        <taxon>Blenniimorphae</taxon>
        <taxon>Blenniiformes</taxon>
        <taxon>Gobiesocoidei</taxon>
        <taxon>Gobiesocidae</taxon>
        <taxon>Gobiesocinae</taxon>
        <taxon>Gouania</taxon>
    </lineage>
</organism>
<dbReference type="AlphaFoldDB" id="A0A8C5HG46"/>
<evidence type="ECO:0000313" key="10">
    <source>
        <dbReference type="Ensembl" id="ENSGWIP00000044080.1"/>
    </source>
</evidence>
<keyword evidence="2" id="KW-1003">Cell membrane</keyword>
<evidence type="ECO:0000256" key="2">
    <source>
        <dbReference type="ARBA" id="ARBA00022475"/>
    </source>
</evidence>
<dbReference type="Gene3D" id="2.60.40.10">
    <property type="entry name" value="Immunoglobulins"/>
    <property type="match status" value="2"/>
</dbReference>
<keyword evidence="8" id="KW-0812">Transmembrane</keyword>
<sequence>MQGAGQPRGATYDSYSLTVADINEDLTIKCNISGRDPSLFYWYKMNFGSIVKKIVSAKFGVIKLEERNNARYNVTKVDDVYSLTIRNVSEADEGTYFCQGGTSFYIEIISSTQVIVEGKMSTAHLKQSPAEKWVHLGDSVTLWCSLVSMCRESADQCPSKHRVHWFRPGSQSQPGIIYNVSGYEQNNKMCLYRFSKTIGDQSEAGTYYCAVATCGGILFGDGTKVTIKQELTLVIVCGTLLICSVLLNIALIITRKKTIHSVHREKNAFLSNKNTLVSHTAIQDAKGVEINYVALDFSKRKTKRGKTRREVTEECIYSNTRN</sequence>
<keyword evidence="3" id="KW-0732">Signal</keyword>
<accession>A0A8C5HG46</accession>
<dbReference type="PANTHER" id="PTHR19433:SF133">
    <property type="entry name" value="IMMUNE-TYPE RECEPTOR 5 PRECURSOR-RELATED"/>
    <property type="match status" value="1"/>
</dbReference>
<evidence type="ECO:0000256" key="4">
    <source>
        <dbReference type="ARBA" id="ARBA00022859"/>
    </source>
</evidence>
<keyword evidence="5 8" id="KW-0472">Membrane</keyword>
<evidence type="ECO:0000256" key="5">
    <source>
        <dbReference type="ARBA" id="ARBA00023136"/>
    </source>
</evidence>
<dbReference type="Ensembl" id="ENSGWIT00000047792.1">
    <property type="protein sequence ID" value="ENSGWIP00000044080.1"/>
    <property type="gene ID" value="ENSGWIG00000021945.1"/>
</dbReference>
<proteinExistence type="predicted"/>
<name>A0A8C5HG46_GOUWI</name>